<dbReference type="Pfam" id="PF24924">
    <property type="entry name" value="DUF7745"/>
    <property type="match status" value="1"/>
</dbReference>
<dbReference type="Proteomes" id="UP000187203">
    <property type="component" value="Unassembled WGS sequence"/>
</dbReference>
<reference evidence="4" key="1">
    <citation type="submission" date="2013-09" db="EMBL/GenBank/DDBJ databases">
        <title>Corchorus olitorius genome sequencing.</title>
        <authorList>
            <person name="Alam M."/>
            <person name="Haque M.S."/>
            <person name="Islam M.S."/>
            <person name="Emdad E.M."/>
            <person name="Islam M.M."/>
            <person name="Ahmed B."/>
            <person name="Halim A."/>
            <person name="Hossen Q.M.M."/>
            <person name="Hossain M.Z."/>
            <person name="Ahmed R."/>
            <person name="Khan M.M."/>
            <person name="Islam R."/>
            <person name="Rashid M.M."/>
            <person name="Khan S.A."/>
            <person name="Rahman M.S."/>
            <person name="Alam M."/>
            <person name="Yahiya A.S."/>
            <person name="Khan M.S."/>
            <person name="Azam M.S."/>
            <person name="Haque T."/>
            <person name="Lashkar M.Z.H."/>
            <person name="Akhand A.I."/>
            <person name="Morshed G."/>
            <person name="Roy S."/>
            <person name="Uddin K.S."/>
            <person name="Rabeya T."/>
            <person name="Hossain A.S."/>
            <person name="Chowdhury A."/>
            <person name="Snigdha A.R."/>
            <person name="Mortoza M.S."/>
            <person name="Matin S.A."/>
            <person name="Hoque S.M.E."/>
            <person name="Islam M.K."/>
            <person name="Roy D.K."/>
            <person name="Haider R."/>
            <person name="Moosa M.M."/>
            <person name="Elias S.M."/>
            <person name="Hasan A.M."/>
            <person name="Jahan S."/>
            <person name="Shafiuddin M."/>
            <person name="Mahmood N."/>
            <person name="Shommy N.S."/>
        </authorList>
    </citation>
    <scope>NUCLEOTIDE SEQUENCE [LARGE SCALE GENOMIC DNA]</scope>
    <source>
        <strain evidence="4">cv. O-4</strain>
    </source>
</reference>
<gene>
    <name evidence="3" type="ORF">COLO4_03287</name>
</gene>
<sequence length="532" mass="62837">MDKGKTPLIFEDSQEWEQSGEELGEEIQRRQMIEGDCLAEGFESELPNEAYIDTLENDLTQVKNLWEQVKDKDAFRARYGDIVDLMYIKVDHHLVKAMLYSWDSSYRCFVFGEIDMVPTEEEYLDLLKVPVGDLGKVYWRNFQTQVQKKMTAITGIKSQTWSEQLRELKRLNLNSTGFKADFLLRWAEEIDRARIIAQEWRRSHPQAKRLTLEFSGTPDASPEYKEWHRDRIKDIFLPPPKDLQYPIGEDARDELTHLRYENERLRNGTEMREILARHEAEEARLQKEIDDASNFVFKMSGEWGKMKNEKDEWQKKHDEVVEKFEFVQLNAYKTRDTNVELHEWCKLSTKRMITLTDERDRVRNWKEKAEGLEEQVEHLKTERDQAKASLAKEKEKNLILAAENVRASARIEHLRKSRARAKKRELRLEGDVSRARKEMVALQKEVQEAQNNLAGLEEYWMGVQENEAKQHEQMIEEMEEDHLRELTQHKAYIQFLEKHLLLAGCKISNMVRSWEESDDNLSDALAEIGEGV</sequence>
<dbReference type="OrthoDB" id="979197at2759"/>
<feature type="coiled-coil region" evidence="1">
    <location>
        <begin position="355"/>
        <end position="488"/>
    </location>
</feature>
<feature type="domain" description="DUF7745" evidence="2">
    <location>
        <begin position="63"/>
        <end position="194"/>
    </location>
</feature>
<evidence type="ECO:0000256" key="1">
    <source>
        <dbReference type="SAM" id="Coils"/>
    </source>
</evidence>
<organism evidence="3 4">
    <name type="scientific">Corchorus olitorius</name>
    <dbReference type="NCBI Taxonomy" id="93759"/>
    <lineage>
        <taxon>Eukaryota</taxon>
        <taxon>Viridiplantae</taxon>
        <taxon>Streptophyta</taxon>
        <taxon>Embryophyta</taxon>
        <taxon>Tracheophyta</taxon>
        <taxon>Spermatophyta</taxon>
        <taxon>Magnoliopsida</taxon>
        <taxon>eudicotyledons</taxon>
        <taxon>Gunneridae</taxon>
        <taxon>Pentapetalae</taxon>
        <taxon>rosids</taxon>
        <taxon>malvids</taxon>
        <taxon>Malvales</taxon>
        <taxon>Malvaceae</taxon>
        <taxon>Grewioideae</taxon>
        <taxon>Apeibeae</taxon>
        <taxon>Corchorus</taxon>
    </lineage>
</organism>
<dbReference type="AlphaFoldDB" id="A0A1R3KZB1"/>
<evidence type="ECO:0000313" key="4">
    <source>
        <dbReference type="Proteomes" id="UP000187203"/>
    </source>
</evidence>
<evidence type="ECO:0000259" key="2">
    <source>
        <dbReference type="Pfam" id="PF24924"/>
    </source>
</evidence>
<accession>A0A1R3KZB1</accession>
<evidence type="ECO:0000313" key="3">
    <source>
        <dbReference type="EMBL" id="OMP12358.1"/>
    </source>
</evidence>
<keyword evidence="4" id="KW-1185">Reference proteome</keyword>
<proteinExistence type="predicted"/>
<comment type="caution">
    <text evidence="3">The sequence shown here is derived from an EMBL/GenBank/DDBJ whole genome shotgun (WGS) entry which is preliminary data.</text>
</comment>
<dbReference type="PANTHER" id="PTHR48200">
    <property type="entry name" value="PROTEIN, PUTATIVE-RELATED"/>
    <property type="match status" value="1"/>
</dbReference>
<dbReference type="InterPro" id="IPR056647">
    <property type="entry name" value="DUF7745"/>
</dbReference>
<keyword evidence="1" id="KW-0175">Coiled coil</keyword>
<dbReference type="EMBL" id="AWUE01009504">
    <property type="protein sequence ID" value="OMP12358.1"/>
    <property type="molecule type" value="Genomic_DNA"/>
</dbReference>
<dbReference type="PANTHER" id="PTHR48200:SF1">
    <property type="entry name" value="AMINOTRANSFERASE-LIKE PLANT MOBILE DOMAIN-CONTAINING PROTEIN"/>
    <property type="match status" value="1"/>
</dbReference>
<protein>
    <recommendedName>
        <fullName evidence="2">DUF7745 domain-containing protein</fullName>
    </recommendedName>
</protein>
<name>A0A1R3KZB1_9ROSI</name>